<keyword evidence="1" id="KW-0479">Metal-binding</keyword>
<evidence type="ECO:0000313" key="6">
    <source>
        <dbReference type="Proteomes" id="UP000002027"/>
    </source>
</evidence>
<dbReference type="Pfam" id="PF00149">
    <property type="entry name" value="Metallophos"/>
    <property type="match status" value="1"/>
</dbReference>
<dbReference type="InterPro" id="IPR004843">
    <property type="entry name" value="Calcineurin-like_PHP"/>
</dbReference>
<proteinExistence type="predicted"/>
<evidence type="ECO:0000256" key="1">
    <source>
        <dbReference type="ARBA" id="ARBA00022723"/>
    </source>
</evidence>
<dbReference type="SUPFAM" id="SSF56300">
    <property type="entry name" value="Metallo-dependent phosphatases"/>
    <property type="match status" value="1"/>
</dbReference>
<dbReference type="InterPro" id="IPR029052">
    <property type="entry name" value="Metallo-depent_PP-like"/>
</dbReference>
<dbReference type="GO" id="GO:0046872">
    <property type="term" value="F:metal ion binding"/>
    <property type="evidence" value="ECO:0007669"/>
    <property type="project" value="UniProtKB-KW"/>
</dbReference>
<keyword evidence="3" id="KW-0472">Membrane</keyword>
<dbReference type="GO" id="GO:0016020">
    <property type="term" value="C:membrane"/>
    <property type="evidence" value="ECO:0007669"/>
    <property type="project" value="GOC"/>
</dbReference>
<dbReference type="RefSeq" id="WP_012871867.1">
    <property type="nucleotide sequence ID" value="NC_013523.1"/>
</dbReference>
<dbReference type="HOGENOM" id="CLU_025443_3_1_0"/>
<dbReference type="InParanoid" id="D1C3K3"/>
<gene>
    <name evidence="5" type="ordered locus">Sthe_1385</name>
</gene>
<dbReference type="PANTHER" id="PTHR31302">
    <property type="entry name" value="TRANSMEMBRANE PROTEIN WITH METALLOPHOSPHOESTERASE DOMAIN-RELATED"/>
    <property type="match status" value="1"/>
</dbReference>
<keyword evidence="2" id="KW-0378">Hydrolase</keyword>
<dbReference type="KEGG" id="sti:Sthe_1385"/>
<reference evidence="6" key="1">
    <citation type="submission" date="2009-11" db="EMBL/GenBank/DDBJ databases">
        <title>The complete chromosome 1 of Sphaerobacter thermophilus DSM 20745.</title>
        <authorList>
            <person name="Lucas S."/>
            <person name="Copeland A."/>
            <person name="Lapidus A."/>
            <person name="Glavina del Rio T."/>
            <person name="Dalin E."/>
            <person name="Tice H."/>
            <person name="Bruce D."/>
            <person name="Goodwin L."/>
            <person name="Pitluck S."/>
            <person name="Kyrpides N."/>
            <person name="Mavromatis K."/>
            <person name="Ivanova N."/>
            <person name="Mikhailova N."/>
            <person name="LaButti K.M."/>
            <person name="Clum A."/>
            <person name="Sun H.I."/>
            <person name="Brettin T."/>
            <person name="Detter J.C."/>
            <person name="Han C."/>
            <person name="Larimer F."/>
            <person name="Land M."/>
            <person name="Hauser L."/>
            <person name="Markowitz V."/>
            <person name="Cheng J.F."/>
            <person name="Hugenholtz P."/>
            <person name="Woyke T."/>
            <person name="Wu D."/>
            <person name="Steenblock K."/>
            <person name="Schneider S."/>
            <person name="Pukall R."/>
            <person name="Goeker M."/>
            <person name="Klenk H.P."/>
            <person name="Eisen J.A."/>
        </authorList>
    </citation>
    <scope>NUCLEOTIDE SEQUENCE [LARGE SCALE GENOMIC DNA]</scope>
    <source>
        <strain evidence="6">ATCC 49802 / DSM 20745 / S 6022</strain>
    </source>
</reference>
<feature type="transmembrane region" description="Helical" evidence="3">
    <location>
        <begin position="15"/>
        <end position="34"/>
    </location>
</feature>
<dbReference type="AlphaFoldDB" id="D1C3K3"/>
<dbReference type="GO" id="GO:0008758">
    <property type="term" value="F:UDP-2,3-diacylglucosamine hydrolase activity"/>
    <property type="evidence" value="ECO:0007669"/>
    <property type="project" value="TreeGrafter"/>
</dbReference>
<organism evidence="5 6">
    <name type="scientific">Sphaerobacter thermophilus (strain ATCC 49802 / DSM 20745 / KCCM 41009 / NCIMB 13125 / S 6022)</name>
    <dbReference type="NCBI Taxonomy" id="479434"/>
    <lineage>
        <taxon>Bacteria</taxon>
        <taxon>Pseudomonadati</taxon>
        <taxon>Thermomicrobiota</taxon>
        <taxon>Thermomicrobia</taxon>
        <taxon>Sphaerobacterales</taxon>
        <taxon>Sphaerobacterineae</taxon>
        <taxon>Sphaerobacteraceae</taxon>
        <taxon>Sphaerobacter</taxon>
    </lineage>
</organism>
<keyword evidence="3" id="KW-1133">Transmembrane helix</keyword>
<evidence type="ECO:0000256" key="2">
    <source>
        <dbReference type="ARBA" id="ARBA00022801"/>
    </source>
</evidence>
<evidence type="ECO:0000256" key="3">
    <source>
        <dbReference type="SAM" id="Phobius"/>
    </source>
</evidence>
<protein>
    <submittedName>
        <fullName evidence="5">Metallophosphoesterase</fullName>
    </submittedName>
</protein>
<accession>D1C3K3</accession>
<dbReference type="GO" id="GO:0009245">
    <property type="term" value="P:lipid A biosynthetic process"/>
    <property type="evidence" value="ECO:0007669"/>
    <property type="project" value="TreeGrafter"/>
</dbReference>
<name>D1C3K3_SPHTD</name>
<evidence type="ECO:0000259" key="4">
    <source>
        <dbReference type="Pfam" id="PF00149"/>
    </source>
</evidence>
<keyword evidence="3" id="KW-0812">Transmembrane</keyword>
<dbReference type="eggNOG" id="COG1408">
    <property type="taxonomic scope" value="Bacteria"/>
</dbReference>
<evidence type="ECO:0000313" key="5">
    <source>
        <dbReference type="EMBL" id="ACZ38820.1"/>
    </source>
</evidence>
<dbReference type="Proteomes" id="UP000002027">
    <property type="component" value="Chromosome 1"/>
</dbReference>
<dbReference type="Gene3D" id="3.60.21.10">
    <property type="match status" value="1"/>
</dbReference>
<reference evidence="5 6" key="2">
    <citation type="journal article" date="2010" name="Stand. Genomic Sci.">
        <title>Complete genome sequence of Desulfohalobium retbaense type strain (HR(100)).</title>
        <authorList>
            <person name="Spring S."/>
            <person name="Nolan M."/>
            <person name="Lapidus A."/>
            <person name="Glavina Del Rio T."/>
            <person name="Copeland A."/>
            <person name="Tice H."/>
            <person name="Cheng J.F."/>
            <person name="Lucas S."/>
            <person name="Land M."/>
            <person name="Chen F."/>
            <person name="Bruce D."/>
            <person name="Goodwin L."/>
            <person name="Pitluck S."/>
            <person name="Ivanova N."/>
            <person name="Mavromatis K."/>
            <person name="Mikhailova N."/>
            <person name="Pati A."/>
            <person name="Chen A."/>
            <person name="Palaniappan K."/>
            <person name="Hauser L."/>
            <person name="Chang Y.J."/>
            <person name="Jeffries C.D."/>
            <person name="Munk C."/>
            <person name="Kiss H."/>
            <person name="Chain P."/>
            <person name="Han C."/>
            <person name="Brettin T."/>
            <person name="Detter J.C."/>
            <person name="Schuler E."/>
            <person name="Goker M."/>
            <person name="Rohde M."/>
            <person name="Bristow J."/>
            <person name="Eisen J.A."/>
            <person name="Markowitz V."/>
            <person name="Hugenholtz P."/>
            <person name="Kyrpides N.C."/>
            <person name="Klenk H.P."/>
        </authorList>
    </citation>
    <scope>NUCLEOTIDE SEQUENCE [LARGE SCALE GENOMIC DNA]</scope>
    <source>
        <strain evidence="6">ATCC 49802 / DSM 20745 / S 6022</strain>
    </source>
</reference>
<dbReference type="EMBL" id="CP001823">
    <property type="protein sequence ID" value="ACZ38820.1"/>
    <property type="molecule type" value="Genomic_DNA"/>
</dbReference>
<keyword evidence="6" id="KW-1185">Reference proteome</keyword>
<sequence>MPHDRISQTTLRRSGIAVGAMGSLGAAALLYAIFIEPRRLRVRHVAVTVPDLPEELEGIRAAFLSDFHLAGPRGNYRIACAARAAIDRERPDLILLGGDYFDHARWQSDGDSAAPLADWPAPTFAVLGNHDFKGGSANSEAIAALLERQGVCVLRNTSTTVRLRGHDVVIAGVDDPYLELADLDTALGGVTGSRPLVLLAHAPSIAPLLPAGAAGVVLTGHTHGGQVRLSPVTTLTPLDISFYLDRLYRRPHSPLQRGFHWVRGSLLYVTNGLGVTRWRMRFLAPPEVVILHFTATPADPDAPCDDVRRYVRWL</sequence>
<dbReference type="STRING" id="479434.Sthe_1385"/>
<feature type="domain" description="Calcineurin-like phosphoesterase" evidence="4">
    <location>
        <begin position="60"/>
        <end position="224"/>
    </location>
</feature>
<dbReference type="FunCoup" id="D1C3K3">
    <property type="interactions" value="155"/>
</dbReference>
<dbReference type="PANTHER" id="PTHR31302:SF31">
    <property type="entry name" value="PHOSPHODIESTERASE YAEI"/>
    <property type="match status" value="1"/>
</dbReference>
<dbReference type="InterPro" id="IPR051158">
    <property type="entry name" value="Metallophosphoesterase_sf"/>
</dbReference>